<dbReference type="PANTHER" id="PTHR42760:SF121">
    <property type="entry name" value="3-OXOACYL-(ACYL-CARRIER-PROTEIN) REDUCTASE"/>
    <property type="match status" value="1"/>
</dbReference>
<reference evidence="4" key="1">
    <citation type="journal article" date="2014" name="Proc. Natl. Acad. Sci. U.S.A.">
        <title>Extensive sampling of basidiomycete genomes demonstrates inadequacy of the white-rot/brown-rot paradigm for wood decay fungi.</title>
        <authorList>
            <person name="Riley R."/>
            <person name="Salamov A.A."/>
            <person name="Brown D.W."/>
            <person name="Nagy L.G."/>
            <person name="Floudas D."/>
            <person name="Held B.W."/>
            <person name="Levasseur A."/>
            <person name="Lombard V."/>
            <person name="Morin E."/>
            <person name="Otillar R."/>
            <person name="Lindquist E.A."/>
            <person name="Sun H."/>
            <person name="LaButti K.M."/>
            <person name="Schmutz J."/>
            <person name="Jabbour D."/>
            <person name="Luo H."/>
            <person name="Baker S.E."/>
            <person name="Pisabarro A.G."/>
            <person name="Walton J.D."/>
            <person name="Blanchette R.A."/>
            <person name="Henrissat B."/>
            <person name="Martin F."/>
            <person name="Cullen D."/>
            <person name="Hibbett D.S."/>
            <person name="Grigoriev I.V."/>
        </authorList>
    </citation>
    <scope>NUCLEOTIDE SEQUENCE [LARGE SCALE GENOMIC DNA]</scope>
    <source>
        <strain evidence="4">FD-172 SS1</strain>
    </source>
</reference>
<accession>A0A067MJN0</accession>
<dbReference type="STRING" id="930990.A0A067MJN0"/>
<dbReference type="GO" id="GO:0016616">
    <property type="term" value="F:oxidoreductase activity, acting on the CH-OH group of donors, NAD or NADP as acceptor"/>
    <property type="evidence" value="ECO:0007669"/>
    <property type="project" value="TreeGrafter"/>
</dbReference>
<evidence type="ECO:0008006" key="5">
    <source>
        <dbReference type="Google" id="ProtNLM"/>
    </source>
</evidence>
<dbReference type="SUPFAM" id="SSF51735">
    <property type="entry name" value="NAD(P)-binding Rossmann-fold domains"/>
    <property type="match status" value="1"/>
</dbReference>
<dbReference type="PANTHER" id="PTHR42760">
    <property type="entry name" value="SHORT-CHAIN DEHYDROGENASES/REDUCTASES FAMILY MEMBER"/>
    <property type="match status" value="1"/>
</dbReference>
<dbReference type="PRINTS" id="PR00081">
    <property type="entry name" value="GDHRDH"/>
</dbReference>
<name>A0A067MJN0_BOTB1</name>
<dbReference type="OrthoDB" id="498125at2759"/>
<dbReference type="AlphaFoldDB" id="A0A067MJN0"/>
<keyword evidence="2" id="KW-0521">NADP</keyword>
<dbReference type="GO" id="GO:0048038">
    <property type="term" value="F:quinone binding"/>
    <property type="evidence" value="ECO:0007669"/>
    <property type="project" value="TreeGrafter"/>
</dbReference>
<dbReference type="InterPro" id="IPR002347">
    <property type="entry name" value="SDR_fam"/>
</dbReference>
<evidence type="ECO:0000313" key="3">
    <source>
        <dbReference type="EMBL" id="KDQ15754.1"/>
    </source>
</evidence>
<dbReference type="GO" id="GO:0006633">
    <property type="term" value="P:fatty acid biosynthetic process"/>
    <property type="evidence" value="ECO:0007669"/>
    <property type="project" value="TreeGrafter"/>
</dbReference>
<dbReference type="PRINTS" id="PR00080">
    <property type="entry name" value="SDRFAMILY"/>
</dbReference>
<comment type="similarity">
    <text evidence="1">Belongs to the short-chain dehydrogenases/reductases (SDR) family.</text>
</comment>
<dbReference type="InParanoid" id="A0A067MJN0"/>
<protein>
    <recommendedName>
        <fullName evidence="5">NAD(P)-binding protein</fullName>
    </recommendedName>
</protein>
<organism evidence="3 4">
    <name type="scientific">Botryobasidium botryosum (strain FD-172 SS1)</name>
    <dbReference type="NCBI Taxonomy" id="930990"/>
    <lineage>
        <taxon>Eukaryota</taxon>
        <taxon>Fungi</taxon>
        <taxon>Dikarya</taxon>
        <taxon>Basidiomycota</taxon>
        <taxon>Agaricomycotina</taxon>
        <taxon>Agaricomycetes</taxon>
        <taxon>Cantharellales</taxon>
        <taxon>Botryobasidiaceae</taxon>
        <taxon>Botryobasidium</taxon>
    </lineage>
</organism>
<dbReference type="FunCoup" id="A0A067MJN0">
    <property type="interactions" value="24"/>
</dbReference>
<keyword evidence="4" id="KW-1185">Reference proteome</keyword>
<dbReference type="EMBL" id="KL198031">
    <property type="protein sequence ID" value="KDQ15754.1"/>
    <property type="molecule type" value="Genomic_DNA"/>
</dbReference>
<dbReference type="InterPro" id="IPR020904">
    <property type="entry name" value="Sc_DH/Rdtase_CS"/>
</dbReference>
<dbReference type="Gene3D" id="3.40.50.720">
    <property type="entry name" value="NAD(P)-binding Rossmann-like Domain"/>
    <property type="match status" value="1"/>
</dbReference>
<dbReference type="FunFam" id="3.40.50.720:FF:000084">
    <property type="entry name" value="Short-chain dehydrogenase reductase"/>
    <property type="match status" value="1"/>
</dbReference>
<evidence type="ECO:0000256" key="1">
    <source>
        <dbReference type="ARBA" id="ARBA00006484"/>
    </source>
</evidence>
<dbReference type="HOGENOM" id="CLU_010194_1_0_1"/>
<sequence length="267" mass="27590">MSAASNGERRVAIVTGGAQGIGAAVCRRLAQDGFNVAVVDLASQKEAVEKLVDEIQSEHPDRRAIAAYADVSSEADVQAMTDKVVTELGGIDVLVSNAGICVKPAPFVDTSVEDFDRQMGVNARGIFLTFKAAAKVMIAQGRGGKLLAASSAAGIKAVGTMSGYSASKFAIRGIVQAAAQNLAPFGITANTYCPGTIETPLLTAQRLSISEAAGIPVEVIDAKMLQIPLGRFGRSEEIADIVSFLASPGSSYITGQSFSVDGGMNFT</sequence>
<dbReference type="Proteomes" id="UP000027195">
    <property type="component" value="Unassembled WGS sequence"/>
</dbReference>
<dbReference type="Pfam" id="PF13561">
    <property type="entry name" value="adh_short_C2"/>
    <property type="match status" value="1"/>
</dbReference>
<evidence type="ECO:0000313" key="4">
    <source>
        <dbReference type="Proteomes" id="UP000027195"/>
    </source>
</evidence>
<dbReference type="InterPro" id="IPR036291">
    <property type="entry name" value="NAD(P)-bd_dom_sf"/>
</dbReference>
<dbReference type="PROSITE" id="PS00061">
    <property type="entry name" value="ADH_SHORT"/>
    <property type="match status" value="1"/>
</dbReference>
<evidence type="ECO:0000256" key="2">
    <source>
        <dbReference type="ARBA" id="ARBA00022857"/>
    </source>
</evidence>
<gene>
    <name evidence="3" type="ORF">BOTBODRAFT_158105</name>
</gene>
<proteinExistence type="inferred from homology"/>